<dbReference type="SMART" id="SM00644">
    <property type="entry name" value="Ami_2"/>
    <property type="match status" value="2"/>
</dbReference>
<dbReference type="GO" id="GO:0008745">
    <property type="term" value="F:N-acetylmuramoyl-L-alanine amidase activity"/>
    <property type="evidence" value="ECO:0007669"/>
    <property type="project" value="InterPro"/>
</dbReference>
<dbReference type="PANTHER" id="PTHR11022">
    <property type="entry name" value="PEPTIDOGLYCAN RECOGNITION PROTEIN"/>
    <property type="match status" value="1"/>
</dbReference>
<comment type="similarity">
    <text evidence="1">Belongs to the N-acetylmuramoyl-L-alanine amidase 2 family.</text>
</comment>
<evidence type="ECO:0000256" key="3">
    <source>
        <dbReference type="ARBA" id="ARBA00022859"/>
    </source>
</evidence>
<dbReference type="InterPro" id="IPR002502">
    <property type="entry name" value="Amidase_domain"/>
</dbReference>
<dbReference type="GO" id="GO:0009253">
    <property type="term" value="P:peptidoglycan catabolic process"/>
    <property type="evidence" value="ECO:0007669"/>
    <property type="project" value="InterPro"/>
</dbReference>
<feature type="domain" description="Peptidoglycan recognition protein family" evidence="5">
    <location>
        <begin position="21"/>
        <end position="165"/>
    </location>
</feature>
<dbReference type="Proteomes" id="UP001152798">
    <property type="component" value="Chromosome 3"/>
</dbReference>
<dbReference type="AlphaFoldDB" id="A0A9P0H890"/>
<sequence length="460" mass="52419">MSYLHKTLVVSDAHLPQNYSMRLKTRPEWFSTKTEVKCDPLRFHPPKFVIVSHTVTTSCKKQINCENVVKEIQVYHIEKKGFCDIAYHFLIGGDGYIYEGRGWGMNGAHTYGFNCGSIGIAFLGNFDVQYLSPEMEEAFHMIIEEGLKLGEIAEDYKLFGHLQLRNGSESPGVHVMEKIKKWKHWSEPKTKDPISGDGYIYEGRGWGKYGDHTYGFDCDSIGIAFLGNYDLQHLTPKMISSFQLLVEEGLEMGEIAQDYKLFGHSQVRESKGPDLQPSLNFSLSLRSRKQWSQSKQKRVCDDLKIHPAKYVVLSHTVTSMCTNPISCQTTVIMIQSDHIRQGFCDIGYNFLIGGDDYIYEGLGWGKYGAHTYGFNCDSIGIAFIGNFNLDYPTDKMIQLYNLIIEEGLRLNQLARDYKLIAQKQVNSFASPGIHIEEVMTKWDHWSLVTPDDYLCKPVAN</sequence>
<dbReference type="GO" id="GO:0045087">
    <property type="term" value="P:innate immune response"/>
    <property type="evidence" value="ECO:0007669"/>
    <property type="project" value="UniProtKB-KW"/>
</dbReference>
<dbReference type="SUPFAM" id="SSF55846">
    <property type="entry name" value="N-acetylmuramoyl-L-alanine amidase-like"/>
    <property type="match status" value="3"/>
</dbReference>
<dbReference type="PANTHER" id="PTHR11022:SF41">
    <property type="entry name" value="PEPTIDOGLYCAN-RECOGNITION PROTEIN LC-RELATED"/>
    <property type="match status" value="1"/>
</dbReference>
<keyword evidence="3" id="KW-0391">Immunity</keyword>
<dbReference type="EMBL" id="OV725079">
    <property type="protein sequence ID" value="CAH1397216.1"/>
    <property type="molecule type" value="Genomic_DNA"/>
</dbReference>
<keyword evidence="7" id="KW-1185">Reference proteome</keyword>
<proteinExistence type="inferred from homology"/>
<reference evidence="6" key="1">
    <citation type="submission" date="2022-01" db="EMBL/GenBank/DDBJ databases">
        <authorList>
            <person name="King R."/>
        </authorList>
    </citation>
    <scope>NUCLEOTIDE SEQUENCE</scope>
</reference>
<name>A0A9P0H890_NEZVI</name>
<dbReference type="GO" id="GO:0008270">
    <property type="term" value="F:zinc ion binding"/>
    <property type="evidence" value="ECO:0007669"/>
    <property type="project" value="InterPro"/>
</dbReference>
<feature type="domain" description="N-acetylmuramoyl-L-alanine amidase" evidence="4">
    <location>
        <begin position="34"/>
        <end position="172"/>
    </location>
</feature>
<dbReference type="CDD" id="cd06583">
    <property type="entry name" value="PGRP"/>
    <property type="match status" value="2"/>
</dbReference>
<evidence type="ECO:0000256" key="2">
    <source>
        <dbReference type="ARBA" id="ARBA00022588"/>
    </source>
</evidence>
<evidence type="ECO:0000259" key="5">
    <source>
        <dbReference type="SMART" id="SM00701"/>
    </source>
</evidence>
<evidence type="ECO:0000313" key="6">
    <source>
        <dbReference type="EMBL" id="CAH1397216.1"/>
    </source>
</evidence>
<accession>A0A9P0H890</accession>
<dbReference type="SMART" id="SM00701">
    <property type="entry name" value="PGRP"/>
    <property type="match status" value="3"/>
</dbReference>
<dbReference type="InterPro" id="IPR015510">
    <property type="entry name" value="PGRP"/>
</dbReference>
<evidence type="ECO:0000313" key="7">
    <source>
        <dbReference type="Proteomes" id="UP001152798"/>
    </source>
</evidence>
<evidence type="ECO:0000256" key="1">
    <source>
        <dbReference type="ARBA" id="ARBA00007553"/>
    </source>
</evidence>
<gene>
    <name evidence="6" type="ORF">NEZAVI_LOCUS7092</name>
</gene>
<dbReference type="InterPro" id="IPR036505">
    <property type="entry name" value="Amidase/PGRP_sf"/>
</dbReference>
<feature type="domain" description="N-acetylmuramoyl-L-alanine amidase" evidence="4">
    <location>
        <begin position="296"/>
        <end position="432"/>
    </location>
</feature>
<keyword evidence="2" id="KW-0399">Innate immunity</keyword>
<feature type="domain" description="Peptidoglycan recognition protein family" evidence="5">
    <location>
        <begin position="283"/>
        <end position="426"/>
    </location>
</feature>
<evidence type="ECO:0000259" key="4">
    <source>
        <dbReference type="SMART" id="SM00644"/>
    </source>
</evidence>
<dbReference type="Pfam" id="PF01510">
    <property type="entry name" value="Amidase_2"/>
    <property type="match status" value="3"/>
</dbReference>
<dbReference type="Gene3D" id="3.40.80.10">
    <property type="entry name" value="Peptidoglycan recognition protein-like"/>
    <property type="match status" value="3"/>
</dbReference>
<dbReference type="FunFam" id="3.40.80.10:FF:000001">
    <property type="entry name" value="Peptidoglycan recognition protein 1"/>
    <property type="match status" value="2"/>
</dbReference>
<organism evidence="6 7">
    <name type="scientific">Nezara viridula</name>
    <name type="common">Southern green stink bug</name>
    <name type="synonym">Cimex viridulus</name>
    <dbReference type="NCBI Taxonomy" id="85310"/>
    <lineage>
        <taxon>Eukaryota</taxon>
        <taxon>Metazoa</taxon>
        <taxon>Ecdysozoa</taxon>
        <taxon>Arthropoda</taxon>
        <taxon>Hexapoda</taxon>
        <taxon>Insecta</taxon>
        <taxon>Pterygota</taxon>
        <taxon>Neoptera</taxon>
        <taxon>Paraneoptera</taxon>
        <taxon>Hemiptera</taxon>
        <taxon>Heteroptera</taxon>
        <taxon>Panheteroptera</taxon>
        <taxon>Pentatomomorpha</taxon>
        <taxon>Pentatomoidea</taxon>
        <taxon>Pentatomidae</taxon>
        <taxon>Pentatominae</taxon>
        <taxon>Nezara</taxon>
    </lineage>
</organism>
<feature type="domain" description="Peptidoglycan recognition protein family" evidence="5">
    <location>
        <begin position="173"/>
        <end position="268"/>
    </location>
</feature>
<protein>
    <submittedName>
        <fullName evidence="6">Uncharacterized protein</fullName>
    </submittedName>
</protein>
<dbReference type="InterPro" id="IPR006619">
    <property type="entry name" value="PGRP_domain_met/bac"/>
</dbReference>